<dbReference type="GO" id="GO:0015689">
    <property type="term" value="P:molybdate ion transport"/>
    <property type="evidence" value="ECO:0007669"/>
    <property type="project" value="TreeGrafter"/>
</dbReference>
<keyword evidence="1" id="KW-0732">Signal</keyword>
<organism evidence="2 3">
    <name type="scientific">Brevifollis gellanilyticus</name>
    <dbReference type="NCBI Taxonomy" id="748831"/>
    <lineage>
        <taxon>Bacteria</taxon>
        <taxon>Pseudomonadati</taxon>
        <taxon>Verrucomicrobiota</taxon>
        <taxon>Verrucomicrobiia</taxon>
        <taxon>Verrucomicrobiales</taxon>
        <taxon>Verrucomicrobiaceae</taxon>
    </lineage>
</organism>
<sequence>MRKILALLLLVIAAALAFFALRQPSGHGPASSLTVYCAAGLKKPVETIAAQYEKETGTRIELQFGGTATLLSQLRIAKKGDLLIAADDGSLADAQKLDVTREVLPLALQHPVIAVAKGNPKAITTLADLEKPDIKLALTNPEAASIGKVSKKLLGDRWEVLTKKAAVMKPTVTEVAADVKLGASDAALVWDSVIPQFGLEAIKVPELSNHAEKASAAVLTFATSPAETLKFARYLSAPEKGGAIFAEQGFQPAGGDKWAAKPELILYSGGVNRPAIEKLVQDFANHEGIDVTTVFNGCGILCAAMKTMKDTTNPKFPDVYYACDVCFVPPVAEHFPEAILLTESEIIIAVPKGNPKGIKTLADLAQTGLRVGVCNAEQSTLGFMTAGILRSMNLIDSVMKNASSQVPTGDFLVNQLRTGSLDAAVVYRTNIQSQPDHFEAIPLPADKAKAVQPFAVRKDSPNSALGYRLLAYLRAHKESFEKAGFVWKGETAPVKSDQLEIPDYLKQK</sequence>
<keyword evidence="3" id="KW-1185">Reference proteome</keyword>
<evidence type="ECO:0008006" key="4">
    <source>
        <dbReference type="Google" id="ProtNLM"/>
    </source>
</evidence>
<dbReference type="RefSeq" id="WP_146851751.1">
    <property type="nucleotide sequence ID" value="NZ_BKAG01000025.1"/>
</dbReference>
<dbReference type="GO" id="GO:0030973">
    <property type="term" value="F:molybdate ion binding"/>
    <property type="evidence" value="ECO:0007669"/>
    <property type="project" value="TreeGrafter"/>
</dbReference>
<reference evidence="2 3" key="1">
    <citation type="submission" date="2019-07" db="EMBL/GenBank/DDBJ databases">
        <title>Whole genome shotgun sequence of Brevifollis gellanilyticus NBRC 108608.</title>
        <authorList>
            <person name="Hosoyama A."/>
            <person name="Uohara A."/>
            <person name="Ohji S."/>
            <person name="Ichikawa N."/>
        </authorList>
    </citation>
    <scope>NUCLEOTIDE SEQUENCE [LARGE SCALE GENOMIC DNA]</scope>
    <source>
        <strain evidence="2 3">NBRC 108608</strain>
    </source>
</reference>
<evidence type="ECO:0000256" key="1">
    <source>
        <dbReference type="SAM" id="SignalP"/>
    </source>
</evidence>
<accession>A0A512MBM3</accession>
<dbReference type="Proteomes" id="UP000321577">
    <property type="component" value="Unassembled WGS sequence"/>
</dbReference>
<dbReference type="InterPro" id="IPR050682">
    <property type="entry name" value="ModA/WtpA"/>
</dbReference>
<dbReference type="OrthoDB" id="9786399at2"/>
<feature type="signal peptide" evidence="1">
    <location>
        <begin position="1"/>
        <end position="22"/>
    </location>
</feature>
<proteinExistence type="predicted"/>
<feature type="chain" id="PRO_5022091690" description="Molybdate ABC transporter substrate-binding protein" evidence="1">
    <location>
        <begin position="23"/>
        <end position="508"/>
    </location>
</feature>
<protein>
    <recommendedName>
        <fullName evidence="4">Molybdate ABC transporter substrate-binding protein</fullName>
    </recommendedName>
</protein>
<evidence type="ECO:0000313" key="2">
    <source>
        <dbReference type="EMBL" id="GEP44127.1"/>
    </source>
</evidence>
<dbReference type="AlphaFoldDB" id="A0A512MBM3"/>
<name>A0A512MBM3_9BACT</name>
<dbReference type="Pfam" id="PF13531">
    <property type="entry name" value="SBP_bac_11"/>
    <property type="match status" value="2"/>
</dbReference>
<dbReference type="SUPFAM" id="SSF53850">
    <property type="entry name" value="Periplasmic binding protein-like II"/>
    <property type="match status" value="2"/>
</dbReference>
<comment type="caution">
    <text evidence="2">The sequence shown here is derived from an EMBL/GenBank/DDBJ whole genome shotgun (WGS) entry which is preliminary data.</text>
</comment>
<dbReference type="PANTHER" id="PTHR30632:SF0">
    <property type="entry name" value="SULFATE-BINDING PROTEIN"/>
    <property type="match status" value="1"/>
</dbReference>
<dbReference type="PANTHER" id="PTHR30632">
    <property type="entry name" value="MOLYBDATE-BINDING PERIPLASMIC PROTEIN"/>
    <property type="match status" value="1"/>
</dbReference>
<gene>
    <name evidence="2" type="ORF">BGE01nite_34180</name>
</gene>
<dbReference type="Gene3D" id="3.40.190.10">
    <property type="entry name" value="Periplasmic binding protein-like II"/>
    <property type="match status" value="3"/>
</dbReference>
<evidence type="ECO:0000313" key="3">
    <source>
        <dbReference type="Proteomes" id="UP000321577"/>
    </source>
</evidence>
<dbReference type="EMBL" id="BKAG01000025">
    <property type="protein sequence ID" value="GEP44127.1"/>
    <property type="molecule type" value="Genomic_DNA"/>
</dbReference>